<name>A0A1M6B9R2_9FIRM</name>
<sequence length="443" mass="49964">MDVDLWSQILVILLLIGVNAFFAASEMAIVSIRQSKLKPLIEDGNKAAKIVDRFIQEPSKLLATIQVGVTFAGFFASGLGAQTIAVYLADVLKKSNIPVITSYADTIAFLVITLIISYITLVLGELVPKRLALEWSDKIALFVARPILFFSKVAYPIVRLLTGSTNLVVKLMGGTSKSHEDEITKEEIRLMINAGEEKGIIRETETEMINSIFEFDDTVVKEVMTPRTDIAAVGIDATLDEILDVILEEHFSRIPVYEETIDNIVGILYIKDLFSMMKNGKEFKAELKDLIRPAYFVSEYKKIDELFKEMQKSKIHIAIVIDEYGGTAGLITIEDLLEEIVGNIFDEYDDEVLEFEQIDDNTYLINGMLSIDEVNDIMDIDLPEDELEFDTISGMFLSLSGKMPEVGDEVQFEDVYFRIEEVEDKRITKIRAIKQPHKADEEK</sequence>
<dbReference type="Gene3D" id="3.10.580.10">
    <property type="entry name" value="CBS-domain"/>
    <property type="match status" value="1"/>
</dbReference>
<gene>
    <name evidence="14" type="ORF">SAMN02745176_00345</name>
</gene>
<dbReference type="EMBL" id="FQZS01000003">
    <property type="protein sequence ID" value="SHI45397.1"/>
    <property type="molecule type" value="Genomic_DNA"/>
</dbReference>
<dbReference type="SUPFAM" id="SSF54631">
    <property type="entry name" value="CBS-domain pair"/>
    <property type="match status" value="1"/>
</dbReference>
<dbReference type="PANTHER" id="PTHR43099">
    <property type="entry name" value="UPF0053 PROTEIN YRKA"/>
    <property type="match status" value="1"/>
</dbReference>
<dbReference type="Proteomes" id="UP000184442">
    <property type="component" value="Unassembled WGS sequence"/>
</dbReference>
<dbReference type="GO" id="GO:0005886">
    <property type="term" value="C:plasma membrane"/>
    <property type="evidence" value="ECO:0007669"/>
    <property type="project" value="UniProtKB-SubCell"/>
</dbReference>
<keyword evidence="15" id="KW-1185">Reference proteome</keyword>
<dbReference type="InterPro" id="IPR000644">
    <property type="entry name" value="CBS_dom"/>
</dbReference>
<dbReference type="Pfam" id="PF01595">
    <property type="entry name" value="CNNM"/>
    <property type="match status" value="1"/>
</dbReference>
<feature type="domain" description="CBS" evidence="12">
    <location>
        <begin position="224"/>
        <end position="283"/>
    </location>
</feature>
<dbReference type="PROSITE" id="PS51846">
    <property type="entry name" value="CNNM"/>
    <property type="match status" value="1"/>
</dbReference>
<protein>
    <submittedName>
        <fullName evidence="14">Putative hemolysin</fullName>
    </submittedName>
</protein>
<dbReference type="InterPro" id="IPR036318">
    <property type="entry name" value="FAD-bd_PCMH-like_sf"/>
</dbReference>
<organism evidence="14 15">
    <name type="scientific">Lutispora thermophila DSM 19022</name>
    <dbReference type="NCBI Taxonomy" id="1122184"/>
    <lineage>
        <taxon>Bacteria</taxon>
        <taxon>Bacillati</taxon>
        <taxon>Bacillota</taxon>
        <taxon>Clostridia</taxon>
        <taxon>Lutisporales</taxon>
        <taxon>Lutisporaceae</taxon>
        <taxon>Lutispora</taxon>
    </lineage>
</organism>
<evidence type="ECO:0000256" key="4">
    <source>
        <dbReference type="ARBA" id="ARBA00022692"/>
    </source>
</evidence>
<evidence type="ECO:0000256" key="6">
    <source>
        <dbReference type="ARBA" id="ARBA00022989"/>
    </source>
</evidence>
<dbReference type="InterPro" id="IPR051676">
    <property type="entry name" value="UPF0053_domain"/>
</dbReference>
<evidence type="ECO:0000256" key="5">
    <source>
        <dbReference type="ARBA" id="ARBA00022737"/>
    </source>
</evidence>
<keyword evidence="5" id="KW-0677">Repeat</keyword>
<evidence type="ECO:0000256" key="9">
    <source>
        <dbReference type="PROSITE-ProRule" id="PRU00703"/>
    </source>
</evidence>
<dbReference type="Pfam" id="PF03471">
    <property type="entry name" value="CorC_HlyC"/>
    <property type="match status" value="1"/>
</dbReference>
<dbReference type="Pfam" id="PF00571">
    <property type="entry name" value="CBS"/>
    <property type="match status" value="2"/>
</dbReference>
<accession>A0A1M6B9R2</accession>
<keyword evidence="8 10" id="KW-0472">Membrane</keyword>
<dbReference type="FunFam" id="3.10.580.10:FF:000002">
    <property type="entry name" value="Magnesium/cobalt efflux protein CorC"/>
    <property type="match status" value="1"/>
</dbReference>
<dbReference type="PROSITE" id="PS51371">
    <property type="entry name" value="CBS"/>
    <property type="match status" value="2"/>
</dbReference>
<dbReference type="Gene3D" id="3.30.465.10">
    <property type="match status" value="1"/>
</dbReference>
<proteinExistence type="inferred from homology"/>
<dbReference type="RefSeq" id="WP_073023836.1">
    <property type="nucleotide sequence ID" value="NZ_FQZS01000003.1"/>
</dbReference>
<evidence type="ECO:0000313" key="14">
    <source>
        <dbReference type="EMBL" id="SHI45397.1"/>
    </source>
</evidence>
<dbReference type="CDD" id="cd04590">
    <property type="entry name" value="CBS_pair_CorC_HlyC_assoc"/>
    <property type="match status" value="1"/>
</dbReference>
<reference evidence="14 15" key="1">
    <citation type="submission" date="2016-11" db="EMBL/GenBank/DDBJ databases">
        <authorList>
            <person name="Jaros S."/>
            <person name="Januszkiewicz K."/>
            <person name="Wedrychowicz H."/>
        </authorList>
    </citation>
    <scope>NUCLEOTIDE SEQUENCE [LARGE SCALE GENOMIC DNA]</scope>
    <source>
        <strain evidence="14 15">DSM 19022</strain>
    </source>
</reference>
<evidence type="ECO:0000256" key="3">
    <source>
        <dbReference type="ARBA" id="ARBA00022475"/>
    </source>
</evidence>
<keyword evidence="3" id="KW-1003">Cell membrane</keyword>
<evidence type="ECO:0000256" key="8">
    <source>
        <dbReference type="ARBA" id="ARBA00023136"/>
    </source>
</evidence>
<feature type="domain" description="CBS" evidence="12">
    <location>
        <begin position="290"/>
        <end position="347"/>
    </location>
</feature>
<dbReference type="AlphaFoldDB" id="A0A1M6B9R2"/>
<keyword evidence="7 9" id="KW-0129">CBS domain</keyword>
<dbReference type="InterPro" id="IPR046342">
    <property type="entry name" value="CBS_dom_sf"/>
</dbReference>
<dbReference type="InterPro" id="IPR005170">
    <property type="entry name" value="Transptr-assoc_dom"/>
</dbReference>
<dbReference type="PANTHER" id="PTHR43099:SF2">
    <property type="entry name" value="UPF0053 PROTEIN YRKA"/>
    <property type="match status" value="1"/>
</dbReference>
<dbReference type="OrthoDB" id="9798188at2"/>
<feature type="domain" description="CNNM transmembrane" evidence="13">
    <location>
        <begin position="1"/>
        <end position="205"/>
    </location>
</feature>
<feature type="transmembrane region" description="Helical" evidence="11">
    <location>
        <begin position="139"/>
        <end position="158"/>
    </location>
</feature>
<evidence type="ECO:0000313" key="15">
    <source>
        <dbReference type="Proteomes" id="UP000184442"/>
    </source>
</evidence>
<comment type="similarity">
    <text evidence="2">Belongs to the UPF0053 family.</text>
</comment>
<dbReference type="SMART" id="SM00116">
    <property type="entry name" value="CBS"/>
    <property type="match status" value="2"/>
</dbReference>
<dbReference type="STRING" id="1122184.SAMN02745176_00345"/>
<comment type="subcellular location">
    <subcellularLocation>
        <location evidence="1">Cell membrane</location>
        <topology evidence="1">Multi-pass membrane protein</topology>
    </subcellularLocation>
</comment>
<evidence type="ECO:0000256" key="1">
    <source>
        <dbReference type="ARBA" id="ARBA00004651"/>
    </source>
</evidence>
<keyword evidence="4 10" id="KW-0812">Transmembrane</keyword>
<dbReference type="InterPro" id="IPR044751">
    <property type="entry name" value="Ion_transp-like_CBS"/>
</dbReference>
<feature type="transmembrane region" description="Helical" evidence="11">
    <location>
        <begin position="6"/>
        <end position="30"/>
    </location>
</feature>
<dbReference type="InterPro" id="IPR016169">
    <property type="entry name" value="FAD-bd_PCMH_sub2"/>
</dbReference>
<dbReference type="SUPFAM" id="SSF56176">
    <property type="entry name" value="FAD-binding/transporter-associated domain-like"/>
    <property type="match status" value="1"/>
</dbReference>
<evidence type="ECO:0000256" key="7">
    <source>
        <dbReference type="ARBA" id="ARBA00023122"/>
    </source>
</evidence>
<evidence type="ECO:0000259" key="12">
    <source>
        <dbReference type="PROSITE" id="PS51371"/>
    </source>
</evidence>
<feature type="transmembrane region" description="Helical" evidence="11">
    <location>
        <begin position="107"/>
        <end position="127"/>
    </location>
</feature>
<evidence type="ECO:0000259" key="13">
    <source>
        <dbReference type="PROSITE" id="PS51846"/>
    </source>
</evidence>
<feature type="transmembrane region" description="Helical" evidence="11">
    <location>
        <begin position="61"/>
        <end position="87"/>
    </location>
</feature>
<keyword evidence="6 10" id="KW-1133">Transmembrane helix</keyword>
<evidence type="ECO:0000256" key="10">
    <source>
        <dbReference type="PROSITE-ProRule" id="PRU01193"/>
    </source>
</evidence>
<evidence type="ECO:0000256" key="2">
    <source>
        <dbReference type="ARBA" id="ARBA00006337"/>
    </source>
</evidence>
<evidence type="ECO:0000256" key="11">
    <source>
        <dbReference type="SAM" id="Phobius"/>
    </source>
</evidence>
<dbReference type="SMART" id="SM01091">
    <property type="entry name" value="CorC_HlyC"/>
    <property type="match status" value="1"/>
</dbReference>
<dbReference type="InterPro" id="IPR002550">
    <property type="entry name" value="CNNM"/>
</dbReference>
<dbReference type="GO" id="GO:0050660">
    <property type="term" value="F:flavin adenine dinucleotide binding"/>
    <property type="evidence" value="ECO:0007669"/>
    <property type="project" value="InterPro"/>
</dbReference>